<accession>A0A5D0NY29</accession>
<reference evidence="2 3" key="1">
    <citation type="submission" date="2019-08" db="EMBL/GenBank/DDBJ databases">
        <title>Actinomadura sp. nov. CYP1-5 isolated from mountain soil.</title>
        <authorList>
            <person name="Songsumanus A."/>
            <person name="Kuncharoen N."/>
            <person name="Kudo T."/>
            <person name="Yuki M."/>
            <person name="Igarashi Y."/>
            <person name="Tanasupawat S."/>
        </authorList>
    </citation>
    <scope>NUCLEOTIDE SEQUENCE [LARGE SCALE GENOMIC DNA]</scope>
    <source>
        <strain evidence="2 3">JCM 14158</strain>
    </source>
</reference>
<evidence type="ECO:0000313" key="3">
    <source>
        <dbReference type="Proteomes" id="UP000323380"/>
    </source>
</evidence>
<comment type="caution">
    <text evidence="2">The sequence shown here is derived from an EMBL/GenBank/DDBJ whole genome shotgun (WGS) entry which is preliminary data.</text>
</comment>
<sequence>MDSRIRGAGPTGWLLAFLGARERALRPHTGLAAGPAEWLLVFLEVERAELASRRRRPAAVPPSRADAAGRPWESPFGRLTARSA</sequence>
<evidence type="ECO:0000256" key="1">
    <source>
        <dbReference type="SAM" id="MobiDB-lite"/>
    </source>
</evidence>
<organism evidence="2 3">
    <name type="scientific">Actinomadura chibensis</name>
    <dbReference type="NCBI Taxonomy" id="392828"/>
    <lineage>
        <taxon>Bacteria</taxon>
        <taxon>Bacillati</taxon>
        <taxon>Actinomycetota</taxon>
        <taxon>Actinomycetes</taxon>
        <taxon>Streptosporangiales</taxon>
        <taxon>Thermomonosporaceae</taxon>
        <taxon>Actinomadura</taxon>
    </lineage>
</organism>
<dbReference type="AlphaFoldDB" id="A0A5D0NY29"/>
<dbReference type="EMBL" id="VSFG01000001">
    <property type="protein sequence ID" value="TYB49613.1"/>
    <property type="molecule type" value="Genomic_DNA"/>
</dbReference>
<keyword evidence="3" id="KW-1185">Reference proteome</keyword>
<gene>
    <name evidence="2" type="ORF">FXF69_11225</name>
</gene>
<proteinExistence type="predicted"/>
<evidence type="ECO:0000313" key="2">
    <source>
        <dbReference type="EMBL" id="TYB49613.1"/>
    </source>
</evidence>
<dbReference type="RefSeq" id="WP_067892427.1">
    <property type="nucleotide sequence ID" value="NZ_VSFG01000001.1"/>
</dbReference>
<protein>
    <submittedName>
        <fullName evidence="2">Uncharacterized protein</fullName>
    </submittedName>
</protein>
<dbReference type="Proteomes" id="UP000323380">
    <property type="component" value="Unassembled WGS sequence"/>
</dbReference>
<feature type="region of interest" description="Disordered" evidence="1">
    <location>
        <begin position="53"/>
        <end position="84"/>
    </location>
</feature>
<name>A0A5D0NY29_9ACTN</name>